<proteinExistence type="predicted"/>
<organism evidence="2 3">
    <name type="scientific">Pseudomonas nitroreducens</name>
    <dbReference type="NCBI Taxonomy" id="46680"/>
    <lineage>
        <taxon>Bacteria</taxon>
        <taxon>Pseudomonadati</taxon>
        <taxon>Pseudomonadota</taxon>
        <taxon>Gammaproteobacteria</taxon>
        <taxon>Pseudomonadales</taxon>
        <taxon>Pseudomonadaceae</taxon>
        <taxon>Pseudomonas</taxon>
    </lineage>
</organism>
<dbReference type="RefSeq" id="WP_184595551.1">
    <property type="nucleotide sequence ID" value="NZ_JACHLI010000031.1"/>
</dbReference>
<evidence type="ECO:0000256" key="1">
    <source>
        <dbReference type="SAM" id="SignalP"/>
    </source>
</evidence>
<dbReference type="AlphaFoldDB" id="A0A7W7KPZ9"/>
<feature type="chain" id="PRO_5030624339" description="DUF1302 domain-containing protein" evidence="1">
    <location>
        <begin position="30"/>
        <end position="636"/>
    </location>
</feature>
<accession>A0A7W7KPZ9</accession>
<reference evidence="2 3" key="1">
    <citation type="submission" date="2020-08" db="EMBL/GenBank/DDBJ databases">
        <title>Functional genomics of gut bacteria from endangered species of beetles.</title>
        <authorList>
            <person name="Carlos-Shanley C."/>
        </authorList>
    </citation>
    <scope>NUCLEOTIDE SEQUENCE [LARGE SCALE GENOMIC DNA]</scope>
    <source>
        <strain evidence="2 3">S00179</strain>
    </source>
</reference>
<name>A0A7W7KPZ9_PSENT</name>
<dbReference type="InterPro" id="IPR010727">
    <property type="entry name" value="DUF1302"/>
</dbReference>
<dbReference type="EMBL" id="JACHLI010000031">
    <property type="protein sequence ID" value="MBB4866756.1"/>
    <property type="molecule type" value="Genomic_DNA"/>
</dbReference>
<evidence type="ECO:0008006" key="4">
    <source>
        <dbReference type="Google" id="ProtNLM"/>
    </source>
</evidence>
<evidence type="ECO:0000313" key="3">
    <source>
        <dbReference type="Proteomes" id="UP000566995"/>
    </source>
</evidence>
<dbReference type="Pfam" id="PF06980">
    <property type="entry name" value="DUF1302"/>
    <property type="match status" value="1"/>
</dbReference>
<evidence type="ECO:0000313" key="2">
    <source>
        <dbReference type="EMBL" id="MBB4866756.1"/>
    </source>
</evidence>
<comment type="caution">
    <text evidence="2">The sequence shown here is derived from an EMBL/GenBank/DDBJ whole genome shotgun (WGS) entry which is preliminary data.</text>
</comment>
<dbReference type="Proteomes" id="UP000566995">
    <property type="component" value="Unassembled WGS sequence"/>
</dbReference>
<sequence>MKTITKRGVFQPHLLAAAVALGGIGQANAVDFNLGEIEGKFDSSLTLGGSWATKNPSKQFISNGNSMGVEGGRASSRTVDDNRLNFKAGENFSTLFKGLHDLELKYGDSGAFLRGKYWYDFELKDGHQHFYDIDDHGREQAAKSSGAMFLDAFLYHNYNLGDLPGNVRFGRQVVSWGESTFIQNGINVANPIDVAAIRRPGAEVKEGLIPVNMFYVSQGLSENLTAEGFYQLEWRKSIVDNCGTFFGNDGIPAGCYDRLVTTGPDFAPGDPRANAGGILTPATALRGLAAIQSGQSNAYIPRLKDNDARDSGQFGLALRWFLPELNDTELGFYTLNYHSRSPYLSTLRSTSSLAPMPGLPVAIGTSAAQVNAVRNSRYFIDYPEDIRLYGVSFQTNVAGTSLGGELSFRPNMPLQINTPDLQNATIGNPASPLVVSGYSSGIAPGAKINGYERMPVLQAQMTATSFFDQVLGAERLTLVGEVGYNRINGLGGAHGDDVRFGRSPGWGPGVYADSVDPTGARCIGTNPGLPNAQNPAQECNAKGFYTSSSWGYRARAKLDYADVFAGVNLSPNLAWTHDVQGFGPNFEEGNKAVSIGLDAEYLNMYTASLSYTDFFGGRFNTNTDRDYVSLSVGVNF</sequence>
<protein>
    <recommendedName>
        <fullName evidence="4">DUF1302 domain-containing protein</fullName>
    </recommendedName>
</protein>
<keyword evidence="1" id="KW-0732">Signal</keyword>
<gene>
    <name evidence="2" type="ORF">HNP46_005663</name>
</gene>
<feature type="signal peptide" evidence="1">
    <location>
        <begin position="1"/>
        <end position="29"/>
    </location>
</feature>